<feature type="transmembrane region" description="Helical" evidence="1">
    <location>
        <begin position="124"/>
        <end position="143"/>
    </location>
</feature>
<dbReference type="OrthoDB" id="9811998at2"/>
<keyword evidence="1" id="KW-1133">Transmembrane helix</keyword>
<dbReference type="InterPro" id="IPR007352">
    <property type="entry name" value="DUF420"/>
</dbReference>
<feature type="transmembrane region" description="Helical" evidence="1">
    <location>
        <begin position="6"/>
        <end position="27"/>
    </location>
</feature>
<keyword evidence="1" id="KW-0472">Membrane</keyword>
<sequence>MDLVQILPHVNASLNGLATILLIVGFLQIKRGQEVAHKWTMLSCFGVSVIFLGCYLTYHSLLEGHGKTFPDYPPTGVRYFYYGMLLTHVVLAAAVPFLAVATIYYGLRDNRRLHRKLAKVTFPIWLYVSVTGVLVYLMLYQFFPPQAVPA</sequence>
<evidence type="ECO:0000313" key="3">
    <source>
        <dbReference type="Proteomes" id="UP000237819"/>
    </source>
</evidence>
<dbReference type="Pfam" id="PF04238">
    <property type="entry name" value="DUF420"/>
    <property type="match status" value="1"/>
</dbReference>
<dbReference type="EMBL" id="PUHZ01000024">
    <property type="protein sequence ID" value="PQO43005.1"/>
    <property type="molecule type" value="Genomic_DNA"/>
</dbReference>
<proteinExistence type="predicted"/>
<dbReference type="Proteomes" id="UP000237819">
    <property type="component" value="Unassembled WGS sequence"/>
</dbReference>
<dbReference type="PANTHER" id="PTHR37692">
    <property type="entry name" value="HYPOTHETICAL MEMBRANE SPANNING PROTEIN"/>
    <property type="match status" value="1"/>
</dbReference>
<name>A0A2S8GEW7_9BACT</name>
<evidence type="ECO:0000313" key="2">
    <source>
        <dbReference type="EMBL" id="PQO43005.1"/>
    </source>
</evidence>
<feature type="transmembrane region" description="Helical" evidence="1">
    <location>
        <begin position="79"/>
        <end position="104"/>
    </location>
</feature>
<accession>A0A2S8GEW7</accession>
<protein>
    <submittedName>
        <fullName evidence="2">DUF420 domain-containing protein</fullName>
    </submittedName>
</protein>
<dbReference type="PANTHER" id="PTHR37692:SF1">
    <property type="entry name" value="DUF420 DOMAIN-CONTAINING PROTEIN"/>
    <property type="match status" value="1"/>
</dbReference>
<dbReference type="AlphaFoldDB" id="A0A2S8GEW7"/>
<organism evidence="2 3">
    <name type="scientific">Blastopirellula marina</name>
    <dbReference type="NCBI Taxonomy" id="124"/>
    <lineage>
        <taxon>Bacteria</taxon>
        <taxon>Pseudomonadati</taxon>
        <taxon>Planctomycetota</taxon>
        <taxon>Planctomycetia</taxon>
        <taxon>Pirellulales</taxon>
        <taxon>Pirellulaceae</taxon>
        <taxon>Blastopirellula</taxon>
    </lineage>
</organism>
<feature type="transmembrane region" description="Helical" evidence="1">
    <location>
        <begin position="39"/>
        <end position="59"/>
    </location>
</feature>
<comment type="caution">
    <text evidence="2">The sequence shown here is derived from an EMBL/GenBank/DDBJ whole genome shotgun (WGS) entry which is preliminary data.</text>
</comment>
<reference evidence="2 3" key="1">
    <citation type="submission" date="2018-02" db="EMBL/GenBank/DDBJ databases">
        <title>Comparative genomes isolates from brazilian mangrove.</title>
        <authorList>
            <person name="Araujo J.E."/>
            <person name="Taketani R.G."/>
            <person name="Silva M.C.P."/>
            <person name="Loureco M.V."/>
            <person name="Andreote F.D."/>
        </authorList>
    </citation>
    <scope>NUCLEOTIDE SEQUENCE [LARGE SCALE GENOMIC DNA]</scope>
    <source>
        <strain evidence="2 3">Nap-Phe MGV</strain>
    </source>
</reference>
<keyword evidence="1" id="KW-0812">Transmembrane</keyword>
<dbReference type="RefSeq" id="WP_105338218.1">
    <property type="nucleotide sequence ID" value="NZ_PUHZ01000024.1"/>
</dbReference>
<evidence type="ECO:0000256" key="1">
    <source>
        <dbReference type="SAM" id="Phobius"/>
    </source>
</evidence>
<gene>
    <name evidence="2" type="ORF">C5Y93_25140</name>
</gene>